<protein>
    <submittedName>
        <fullName evidence="1">Uncharacterized protein</fullName>
    </submittedName>
</protein>
<accession>A0A6A1V9S4</accession>
<name>A0A6A1V9S4_9ROSI</name>
<dbReference type="Proteomes" id="UP000516437">
    <property type="component" value="Chromosome 6"/>
</dbReference>
<gene>
    <name evidence="1" type="ORF">CJ030_MR6G018862</name>
</gene>
<organism evidence="1 2">
    <name type="scientific">Morella rubra</name>
    <name type="common">Chinese bayberry</name>
    <dbReference type="NCBI Taxonomy" id="262757"/>
    <lineage>
        <taxon>Eukaryota</taxon>
        <taxon>Viridiplantae</taxon>
        <taxon>Streptophyta</taxon>
        <taxon>Embryophyta</taxon>
        <taxon>Tracheophyta</taxon>
        <taxon>Spermatophyta</taxon>
        <taxon>Magnoliopsida</taxon>
        <taxon>eudicotyledons</taxon>
        <taxon>Gunneridae</taxon>
        <taxon>Pentapetalae</taxon>
        <taxon>rosids</taxon>
        <taxon>fabids</taxon>
        <taxon>Fagales</taxon>
        <taxon>Myricaceae</taxon>
        <taxon>Morella</taxon>
    </lineage>
</organism>
<sequence>MKKEDWAPICELFSTEEFQRRSENNLQNRVKLTVAHNSGSRSFQHTLAMMVMSSIIQKESETDQNNPALLYKKMHANMDGVWTSVEKMKALQLEHESEGRSFIDLQIFTDVLRTKADYVLSLGQSVWHIGPSSSVSSVDLVRRLEEAREEKEEMRLDRWNMKSFWSSGQKWSRRYESISR</sequence>
<comment type="caution">
    <text evidence="1">The sequence shown here is derived from an EMBL/GenBank/DDBJ whole genome shotgun (WGS) entry which is preliminary data.</text>
</comment>
<dbReference type="OrthoDB" id="1921870at2759"/>
<dbReference type="AlphaFoldDB" id="A0A6A1V9S4"/>
<evidence type="ECO:0000313" key="2">
    <source>
        <dbReference type="Proteomes" id="UP000516437"/>
    </source>
</evidence>
<reference evidence="1 2" key="1">
    <citation type="journal article" date="2019" name="Plant Biotechnol. J.">
        <title>The red bayberry genome and genetic basis of sex determination.</title>
        <authorList>
            <person name="Jia H.M."/>
            <person name="Jia H.J."/>
            <person name="Cai Q.L."/>
            <person name="Wang Y."/>
            <person name="Zhao H.B."/>
            <person name="Yang W.F."/>
            <person name="Wang G.Y."/>
            <person name="Li Y.H."/>
            <person name="Zhan D.L."/>
            <person name="Shen Y.T."/>
            <person name="Niu Q.F."/>
            <person name="Chang L."/>
            <person name="Qiu J."/>
            <person name="Zhao L."/>
            <person name="Xie H.B."/>
            <person name="Fu W.Y."/>
            <person name="Jin J."/>
            <person name="Li X.W."/>
            <person name="Jiao Y."/>
            <person name="Zhou C.C."/>
            <person name="Tu T."/>
            <person name="Chai C.Y."/>
            <person name="Gao J.L."/>
            <person name="Fan L.J."/>
            <person name="van de Weg E."/>
            <person name="Wang J.Y."/>
            <person name="Gao Z.S."/>
        </authorList>
    </citation>
    <scope>NUCLEOTIDE SEQUENCE [LARGE SCALE GENOMIC DNA]</scope>
    <source>
        <tissue evidence="1">Leaves</tissue>
    </source>
</reference>
<keyword evidence="2" id="KW-1185">Reference proteome</keyword>
<dbReference type="EMBL" id="RXIC02000024">
    <property type="protein sequence ID" value="KAB1209483.1"/>
    <property type="molecule type" value="Genomic_DNA"/>
</dbReference>
<evidence type="ECO:0000313" key="1">
    <source>
        <dbReference type="EMBL" id="KAB1209483.1"/>
    </source>
</evidence>
<proteinExistence type="predicted"/>